<dbReference type="GO" id="GO:0005783">
    <property type="term" value="C:endoplasmic reticulum"/>
    <property type="evidence" value="ECO:0007669"/>
    <property type="project" value="UniProtKB-SubCell"/>
</dbReference>
<dbReference type="GO" id="GO:0046872">
    <property type="term" value="F:metal ion binding"/>
    <property type="evidence" value="ECO:0007669"/>
    <property type="project" value="UniProtKB-KW"/>
</dbReference>
<dbReference type="SUPFAM" id="SSF55856">
    <property type="entry name" value="Cytochrome b5-like heme/steroid binding domain"/>
    <property type="match status" value="1"/>
</dbReference>
<comment type="subcellular location">
    <subcellularLocation>
        <location evidence="1">Endoplasmic reticulum</location>
    </subcellularLocation>
</comment>
<proteinExistence type="inferred from homology"/>
<evidence type="ECO:0000256" key="3">
    <source>
        <dbReference type="ARBA" id="ARBA00022723"/>
    </source>
</evidence>
<dbReference type="GO" id="GO:0016020">
    <property type="term" value="C:membrane"/>
    <property type="evidence" value="ECO:0007669"/>
    <property type="project" value="TreeGrafter"/>
</dbReference>
<gene>
    <name evidence="8" type="ORF">BDV29DRAFT_196187</name>
</gene>
<keyword evidence="9" id="KW-1185">Reference proteome</keyword>
<evidence type="ECO:0000313" key="9">
    <source>
        <dbReference type="Proteomes" id="UP000326565"/>
    </source>
</evidence>
<evidence type="ECO:0000313" key="8">
    <source>
        <dbReference type="EMBL" id="KAB8067771.1"/>
    </source>
</evidence>
<dbReference type="Gene3D" id="3.10.120.10">
    <property type="entry name" value="Cytochrome b5-like heme/steroid binding domain"/>
    <property type="match status" value="1"/>
</dbReference>
<evidence type="ECO:0000256" key="6">
    <source>
        <dbReference type="ARBA" id="ARBA00038357"/>
    </source>
</evidence>
<keyword evidence="4" id="KW-0256">Endoplasmic reticulum</keyword>
<dbReference type="OrthoDB" id="547796at2759"/>
<evidence type="ECO:0000256" key="1">
    <source>
        <dbReference type="ARBA" id="ARBA00004240"/>
    </source>
</evidence>
<dbReference type="InterPro" id="IPR001199">
    <property type="entry name" value="Cyt_B5-like_heme/steroid-bd"/>
</dbReference>
<feature type="domain" description="Cytochrome b5 heme-binding" evidence="7">
    <location>
        <begin position="27"/>
        <end position="119"/>
    </location>
</feature>
<protein>
    <recommendedName>
        <fullName evidence="7">Cytochrome b5 heme-binding domain-containing protein</fullName>
    </recommendedName>
</protein>
<evidence type="ECO:0000259" key="7">
    <source>
        <dbReference type="SMART" id="SM01117"/>
    </source>
</evidence>
<sequence>MTIVQLILVCLFIVLIYNRFRRKALTAPIQDLLNLNGDGGKPIYLAVRGRVFDGGLYQNFAGRDASRGLALQSFDEETLTKDLKGPLDDLQDLNTDQLVNLESWEKRFMDKYPVVGRLVAEDDLRLQHL</sequence>
<reference evidence="8 9" key="1">
    <citation type="submission" date="2019-04" db="EMBL/GenBank/DDBJ databases">
        <title>Friends and foes A comparative genomics study of 23 Aspergillus species from section Flavi.</title>
        <authorList>
            <consortium name="DOE Joint Genome Institute"/>
            <person name="Kjaerbolling I."/>
            <person name="Vesth T."/>
            <person name="Frisvad J.C."/>
            <person name="Nybo J.L."/>
            <person name="Theobald S."/>
            <person name="Kildgaard S."/>
            <person name="Isbrandt T."/>
            <person name="Kuo A."/>
            <person name="Sato A."/>
            <person name="Lyhne E.K."/>
            <person name="Kogle M.E."/>
            <person name="Wiebenga A."/>
            <person name="Kun R.S."/>
            <person name="Lubbers R.J."/>
            <person name="Makela M.R."/>
            <person name="Barry K."/>
            <person name="Chovatia M."/>
            <person name="Clum A."/>
            <person name="Daum C."/>
            <person name="Haridas S."/>
            <person name="He G."/>
            <person name="LaButti K."/>
            <person name="Lipzen A."/>
            <person name="Mondo S."/>
            <person name="Riley R."/>
            <person name="Salamov A."/>
            <person name="Simmons B.A."/>
            <person name="Magnuson J.K."/>
            <person name="Henrissat B."/>
            <person name="Mortensen U.H."/>
            <person name="Larsen T.O."/>
            <person name="Devries R.P."/>
            <person name="Grigoriev I.V."/>
            <person name="Machida M."/>
            <person name="Baker S.E."/>
            <person name="Andersen M.R."/>
        </authorList>
    </citation>
    <scope>NUCLEOTIDE SEQUENCE [LARGE SCALE GENOMIC DNA]</scope>
    <source>
        <strain evidence="8 9">CBS 151.66</strain>
    </source>
</reference>
<dbReference type="AlphaFoldDB" id="A0A5N5WH64"/>
<comment type="similarity">
    <text evidence="6">Belongs to the cytochrome b5 family. MAPR subfamily.</text>
</comment>
<name>A0A5N5WH64_9EURO</name>
<dbReference type="InterPro" id="IPR050577">
    <property type="entry name" value="MAPR/NEUFC/NENF-like"/>
</dbReference>
<dbReference type="Proteomes" id="UP000326565">
    <property type="component" value="Unassembled WGS sequence"/>
</dbReference>
<evidence type="ECO:0000256" key="4">
    <source>
        <dbReference type="ARBA" id="ARBA00022824"/>
    </source>
</evidence>
<accession>A0A5N5WH64</accession>
<keyword evidence="3" id="KW-0479">Metal-binding</keyword>
<dbReference type="EMBL" id="ML732447">
    <property type="protein sequence ID" value="KAB8067771.1"/>
    <property type="molecule type" value="Genomic_DNA"/>
</dbReference>
<evidence type="ECO:0000256" key="2">
    <source>
        <dbReference type="ARBA" id="ARBA00022617"/>
    </source>
</evidence>
<dbReference type="SMART" id="SM01117">
    <property type="entry name" value="Cyt-b5"/>
    <property type="match status" value="1"/>
</dbReference>
<keyword evidence="2" id="KW-0349">Heme</keyword>
<evidence type="ECO:0000256" key="5">
    <source>
        <dbReference type="ARBA" id="ARBA00023004"/>
    </source>
</evidence>
<organism evidence="8 9">
    <name type="scientific">Aspergillus leporis</name>
    <dbReference type="NCBI Taxonomy" id="41062"/>
    <lineage>
        <taxon>Eukaryota</taxon>
        <taxon>Fungi</taxon>
        <taxon>Dikarya</taxon>
        <taxon>Ascomycota</taxon>
        <taxon>Pezizomycotina</taxon>
        <taxon>Eurotiomycetes</taxon>
        <taxon>Eurotiomycetidae</taxon>
        <taxon>Eurotiales</taxon>
        <taxon>Aspergillaceae</taxon>
        <taxon>Aspergillus</taxon>
        <taxon>Aspergillus subgen. Circumdati</taxon>
    </lineage>
</organism>
<dbReference type="PANTHER" id="PTHR10281:SF72">
    <property type="entry name" value="NEUDESIN"/>
    <property type="match status" value="1"/>
</dbReference>
<dbReference type="InterPro" id="IPR036400">
    <property type="entry name" value="Cyt_B5-like_heme/steroid_sf"/>
</dbReference>
<keyword evidence="5" id="KW-0408">Iron</keyword>
<dbReference type="PANTHER" id="PTHR10281">
    <property type="entry name" value="MEMBRANE-ASSOCIATED PROGESTERONE RECEPTOR COMPONENT-RELATED"/>
    <property type="match status" value="1"/>
</dbReference>